<feature type="non-terminal residue" evidence="1">
    <location>
        <position position="1"/>
    </location>
</feature>
<evidence type="ECO:0000313" key="2">
    <source>
        <dbReference type="Proteomes" id="UP000676336"/>
    </source>
</evidence>
<name>A0A8S2VLD2_9BILA</name>
<dbReference type="AlphaFoldDB" id="A0A8S2VLD2"/>
<comment type="caution">
    <text evidence="1">The sequence shown here is derived from an EMBL/GenBank/DDBJ whole genome shotgun (WGS) entry which is preliminary data.</text>
</comment>
<sequence length="46" mass="5212">IGESDEKFFNSGCSACNWSTQRLINALPNSIPRRPKYKPGKTEKLE</sequence>
<proteinExistence type="predicted"/>
<protein>
    <submittedName>
        <fullName evidence="1">Uncharacterized protein</fullName>
    </submittedName>
</protein>
<gene>
    <name evidence="1" type="ORF">SMN809_LOCUS30682</name>
</gene>
<reference evidence="1" key="1">
    <citation type="submission" date="2021-02" db="EMBL/GenBank/DDBJ databases">
        <authorList>
            <person name="Nowell W R."/>
        </authorList>
    </citation>
    <scope>NUCLEOTIDE SEQUENCE</scope>
</reference>
<evidence type="ECO:0000313" key="1">
    <source>
        <dbReference type="EMBL" id="CAF4406331.1"/>
    </source>
</evidence>
<accession>A0A8S2VLD2</accession>
<dbReference type="Proteomes" id="UP000676336">
    <property type="component" value="Unassembled WGS sequence"/>
</dbReference>
<dbReference type="EMBL" id="CAJOBI010058769">
    <property type="protein sequence ID" value="CAF4406331.1"/>
    <property type="molecule type" value="Genomic_DNA"/>
</dbReference>
<organism evidence="1 2">
    <name type="scientific">Rotaria magnacalcarata</name>
    <dbReference type="NCBI Taxonomy" id="392030"/>
    <lineage>
        <taxon>Eukaryota</taxon>
        <taxon>Metazoa</taxon>
        <taxon>Spiralia</taxon>
        <taxon>Gnathifera</taxon>
        <taxon>Rotifera</taxon>
        <taxon>Eurotatoria</taxon>
        <taxon>Bdelloidea</taxon>
        <taxon>Philodinida</taxon>
        <taxon>Philodinidae</taxon>
        <taxon>Rotaria</taxon>
    </lineage>
</organism>